<dbReference type="EMBL" id="SMKZ01000003">
    <property type="protein sequence ID" value="TDE14255.1"/>
    <property type="molecule type" value="Genomic_DNA"/>
</dbReference>
<dbReference type="Gene3D" id="3.50.50.60">
    <property type="entry name" value="FAD/NAD(P)-binding domain"/>
    <property type="match status" value="1"/>
</dbReference>
<proteinExistence type="predicted"/>
<protein>
    <submittedName>
        <fullName evidence="1">Geranylgeranyl reductase family protein</fullName>
    </submittedName>
</protein>
<dbReference type="PRINTS" id="PR00420">
    <property type="entry name" value="RNGMNOXGNASE"/>
</dbReference>
<name>A0A4R5DSZ9_9ACTN</name>
<dbReference type="SUPFAM" id="SSF51905">
    <property type="entry name" value="FAD/NAD(P)-binding domain"/>
    <property type="match status" value="1"/>
</dbReference>
<gene>
    <name evidence="1" type="ORF">E1269_03625</name>
</gene>
<dbReference type="Pfam" id="PF05834">
    <property type="entry name" value="Lycopene_cycl"/>
    <property type="match status" value="1"/>
</dbReference>
<dbReference type="GO" id="GO:0016628">
    <property type="term" value="F:oxidoreductase activity, acting on the CH-CH group of donors, NAD or NADP as acceptor"/>
    <property type="evidence" value="ECO:0007669"/>
    <property type="project" value="InterPro"/>
</dbReference>
<dbReference type="PANTHER" id="PTHR42685:SF22">
    <property type="entry name" value="CONDITIONED MEDIUM FACTOR RECEPTOR 1"/>
    <property type="match status" value="1"/>
</dbReference>
<dbReference type="RefSeq" id="WP_131891330.1">
    <property type="nucleotide sequence ID" value="NZ_SMKZ01000003.1"/>
</dbReference>
<dbReference type="InterPro" id="IPR050407">
    <property type="entry name" value="Geranylgeranyl_reductase"/>
</dbReference>
<accession>A0A4R5DSZ9</accession>
<dbReference type="InterPro" id="IPR011777">
    <property type="entry name" value="Geranylgeranyl_Rdtase_fam"/>
</dbReference>
<keyword evidence="2" id="KW-1185">Reference proteome</keyword>
<organism evidence="1 2">
    <name type="scientific">Jiangella asiatica</name>
    <dbReference type="NCBI Taxonomy" id="2530372"/>
    <lineage>
        <taxon>Bacteria</taxon>
        <taxon>Bacillati</taxon>
        <taxon>Actinomycetota</taxon>
        <taxon>Actinomycetes</taxon>
        <taxon>Jiangellales</taxon>
        <taxon>Jiangellaceae</taxon>
        <taxon>Jiangella</taxon>
    </lineage>
</organism>
<dbReference type="NCBIfam" id="TIGR02032">
    <property type="entry name" value="GG-red-SF"/>
    <property type="match status" value="1"/>
</dbReference>
<evidence type="ECO:0000313" key="1">
    <source>
        <dbReference type="EMBL" id="TDE14255.1"/>
    </source>
</evidence>
<dbReference type="AlphaFoldDB" id="A0A4R5DSZ9"/>
<dbReference type="InterPro" id="IPR036188">
    <property type="entry name" value="FAD/NAD-bd_sf"/>
</dbReference>
<comment type="caution">
    <text evidence="1">The sequence shown here is derived from an EMBL/GenBank/DDBJ whole genome shotgun (WGS) entry which is preliminary data.</text>
</comment>
<dbReference type="InParanoid" id="A0A4R5DSZ9"/>
<dbReference type="OrthoDB" id="9795712at2"/>
<dbReference type="PANTHER" id="PTHR42685">
    <property type="entry name" value="GERANYLGERANYL DIPHOSPHATE REDUCTASE"/>
    <property type="match status" value="1"/>
</dbReference>
<evidence type="ECO:0000313" key="2">
    <source>
        <dbReference type="Proteomes" id="UP000294739"/>
    </source>
</evidence>
<dbReference type="Proteomes" id="UP000294739">
    <property type="component" value="Unassembled WGS sequence"/>
</dbReference>
<sequence length="376" mass="40028">MGDAWDLIVVGAGPAGAATALGALSADPRLRVLILDRAAFPRDKACGDGVSPDVTDMLAVLGAPGLLDDWAPVRRLELSHGERRVSRPMRRSVRVVPRTVLDHRLLTAAVDAGARFEQRRVRAVRPRGDVVIVDDDLAGRVVVGADGAYSVVRRVAGVPAVRRRALALRGYVVTPPKWSGRQVIAFDPEHRQAYAWCFDRGDGLANVGYGAFHTDGVSRAVLLRQLGELLPGADGGTDWRGHHLPLSSWRWPQPDGQLLLAGDAAGLINPMTGEGLHYAVATGALAGRAAAAAVTARRPETAGARHRMAVRALLGRHLRHTATAARLSAVPAVLMAGVTAADRDQHVFDDLVDLGLGQGRLTRRVLVGLARALTVR</sequence>
<reference evidence="1 2" key="1">
    <citation type="submission" date="2019-03" db="EMBL/GenBank/DDBJ databases">
        <title>Draft genome sequences of novel Actinobacteria.</title>
        <authorList>
            <person name="Sahin N."/>
            <person name="Ay H."/>
            <person name="Saygin H."/>
        </authorList>
    </citation>
    <scope>NUCLEOTIDE SEQUENCE [LARGE SCALE GENOMIC DNA]</scope>
    <source>
        <strain evidence="1 2">5K138</strain>
    </source>
</reference>